<proteinExistence type="predicted"/>
<organism evidence="2 3">
    <name type="scientific">Nonomuraea spiralis</name>
    <dbReference type="NCBI Taxonomy" id="46182"/>
    <lineage>
        <taxon>Bacteria</taxon>
        <taxon>Bacillati</taxon>
        <taxon>Actinomycetota</taxon>
        <taxon>Actinomycetes</taxon>
        <taxon>Streptosporangiales</taxon>
        <taxon>Streptosporangiaceae</taxon>
        <taxon>Nonomuraea</taxon>
    </lineage>
</organism>
<evidence type="ECO:0000313" key="2">
    <source>
        <dbReference type="EMBL" id="MFB9203464.1"/>
    </source>
</evidence>
<reference evidence="2 3" key="1">
    <citation type="submission" date="2024-09" db="EMBL/GenBank/DDBJ databases">
        <authorList>
            <person name="Sun Q."/>
            <person name="Mori K."/>
        </authorList>
    </citation>
    <scope>NUCLEOTIDE SEQUENCE [LARGE SCALE GENOMIC DNA]</scope>
    <source>
        <strain evidence="2 3">CCM 3426</strain>
    </source>
</reference>
<protein>
    <submittedName>
        <fullName evidence="2">Uncharacterized protein</fullName>
    </submittedName>
</protein>
<gene>
    <name evidence="2" type="ORF">ACFFV7_19900</name>
</gene>
<dbReference type="Proteomes" id="UP001589647">
    <property type="component" value="Unassembled WGS sequence"/>
</dbReference>
<keyword evidence="1" id="KW-0732">Signal</keyword>
<comment type="caution">
    <text evidence="2">The sequence shown here is derived from an EMBL/GenBank/DDBJ whole genome shotgun (WGS) entry which is preliminary data.</text>
</comment>
<name>A0ABV5IG13_9ACTN</name>
<evidence type="ECO:0000256" key="1">
    <source>
        <dbReference type="SAM" id="SignalP"/>
    </source>
</evidence>
<accession>A0ABV5IG13</accession>
<evidence type="ECO:0000313" key="3">
    <source>
        <dbReference type="Proteomes" id="UP001589647"/>
    </source>
</evidence>
<dbReference type="EMBL" id="JBHMEI010000014">
    <property type="protein sequence ID" value="MFB9203464.1"/>
    <property type="molecule type" value="Genomic_DNA"/>
</dbReference>
<keyword evidence="3" id="KW-1185">Reference proteome</keyword>
<dbReference type="RefSeq" id="WP_189653520.1">
    <property type="nucleotide sequence ID" value="NZ_BMRC01000042.1"/>
</dbReference>
<feature type="signal peptide" evidence="1">
    <location>
        <begin position="1"/>
        <end position="22"/>
    </location>
</feature>
<feature type="chain" id="PRO_5047459239" evidence="1">
    <location>
        <begin position="23"/>
        <end position="250"/>
    </location>
</feature>
<sequence length="250" mass="27202">MMIRVLAATAAGLMAFSGTAAAYPIKGVPELTHNALYKKGKLPKISCKLSKGTTKSSTTKYLNTLVGCLNDAWGPFIPDFEPVKTDIKATHDEGPCHNGIKITGSFAISCYTQLQIQLGADWISAKDDLPILAQVAQAWSGVVMGRTGIGAAYWAMPNDADEKQLDEQERRFSMQQLCLAGVTLKALGGKSKNWKATLKAEEPTPKDKYWRDRFSKDKISANDLYWFTQGYTKGTPGACNTWTAPASKVA</sequence>